<dbReference type="GeneID" id="8098947"/>
<feature type="domain" description="GST C-terminal" evidence="2">
    <location>
        <begin position="92"/>
        <end position="207"/>
    </location>
</feature>
<dbReference type="RefSeq" id="XP_002479794.1">
    <property type="nucleotide sequence ID" value="XM_002479749.1"/>
</dbReference>
<name>B8M4S5_TALSN</name>
<accession>B8M4S5</accession>
<dbReference type="OMA" id="SDIYIDW"/>
<dbReference type="PANTHER" id="PTHR11571:SF150">
    <property type="entry name" value="GLUTATHIONE S-TRANSFERASE"/>
    <property type="match status" value="1"/>
</dbReference>
<dbReference type="SUPFAM" id="SSF52833">
    <property type="entry name" value="Thioredoxin-like"/>
    <property type="match status" value="1"/>
</dbReference>
<dbReference type="InterPro" id="IPR036249">
    <property type="entry name" value="Thioredoxin-like_sf"/>
</dbReference>
<dbReference type="InterPro" id="IPR036282">
    <property type="entry name" value="Glutathione-S-Trfase_C_sf"/>
</dbReference>
<keyword evidence="3" id="KW-0808">Transferase</keyword>
<dbReference type="VEuPathDB" id="FungiDB:TSTA_026660"/>
<dbReference type="Pfam" id="PF14497">
    <property type="entry name" value="GST_C_3"/>
    <property type="match status" value="1"/>
</dbReference>
<organism evidence="3 4">
    <name type="scientific">Talaromyces stipitatus (strain ATCC 10500 / CBS 375.48 / QM 6759 / NRRL 1006)</name>
    <name type="common">Penicillium stipitatum</name>
    <dbReference type="NCBI Taxonomy" id="441959"/>
    <lineage>
        <taxon>Eukaryota</taxon>
        <taxon>Fungi</taxon>
        <taxon>Dikarya</taxon>
        <taxon>Ascomycota</taxon>
        <taxon>Pezizomycotina</taxon>
        <taxon>Eurotiomycetes</taxon>
        <taxon>Eurotiomycetidae</taxon>
        <taxon>Eurotiales</taxon>
        <taxon>Trichocomaceae</taxon>
        <taxon>Talaromyces</taxon>
        <taxon>Talaromyces sect. Talaromyces</taxon>
    </lineage>
</organism>
<dbReference type="InterPro" id="IPR050213">
    <property type="entry name" value="GST_superfamily"/>
</dbReference>
<dbReference type="InterPro" id="IPR010987">
    <property type="entry name" value="Glutathione-S-Trfase_C-like"/>
</dbReference>
<protein>
    <submittedName>
        <fullName evidence="3">Glutathione S-transferase, putative</fullName>
    </submittedName>
</protein>
<dbReference type="GO" id="GO:0006749">
    <property type="term" value="P:glutathione metabolic process"/>
    <property type="evidence" value="ECO:0007669"/>
    <property type="project" value="TreeGrafter"/>
</dbReference>
<dbReference type="InParanoid" id="B8M4S5"/>
<dbReference type="Proteomes" id="UP000001745">
    <property type="component" value="Unassembled WGS sequence"/>
</dbReference>
<dbReference type="AlphaFoldDB" id="B8M4S5"/>
<sequence length="207" mass="23428">MSSKPVLHYLDINSLGRGEVVRLFLKDAGIDFQDIRYAYDDTWPATSAKLQAQGITITGKVPALEYNGTILTQHISILRYLARELNDYDGQTSLEKYVVDAVADIYIDWRSQWVANLMNASEDYKNKSTPKYYSILSHYYSQHDGPFLLGDRITYADFAVYQSIDNDEKTGTLPETLPSVLVAFKKAFESRPGVKAYLESGRSTNTQ</sequence>
<evidence type="ECO:0000313" key="4">
    <source>
        <dbReference type="Proteomes" id="UP000001745"/>
    </source>
</evidence>
<dbReference type="EMBL" id="EQ962654">
    <property type="protein sequence ID" value="EED19360.1"/>
    <property type="molecule type" value="Genomic_DNA"/>
</dbReference>
<dbReference type="InterPro" id="IPR004045">
    <property type="entry name" value="Glutathione_S-Trfase_N"/>
</dbReference>
<dbReference type="Gene3D" id="1.20.1050.10">
    <property type="match status" value="1"/>
</dbReference>
<dbReference type="SUPFAM" id="SSF47616">
    <property type="entry name" value="GST C-terminal domain-like"/>
    <property type="match status" value="1"/>
</dbReference>
<dbReference type="PROSITE" id="PS50404">
    <property type="entry name" value="GST_NTER"/>
    <property type="match status" value="1"/>
</dbReference>
<dbReference type="STRING" id="441959.B8M4S5"/>
<dbReference type="PANTHER" id="PTHR11571">
    <property type="entry name" value="GLUTATHIONE S-TRANSFERASE"/>
    <property type="match status" value="1"/>
</dbReference>
<dbReference type="PhylomeDB" id="B8M4S5"/>
<dbReference type="CDD" id="cd03039">
    <property type="entry name" value="GST_N_Sigma_like"/>
    <property type="match status" value="1"/>
</dbReference>
<dbReference type="GO" id="GO:0004364">
    <property type="term" value="F:glutathione transferase activity"/>
    <property type="evidence" value="ECO:0007669"/>
    <property type="project" value="TreeGrafter"/>
</dbReference>
<dbReference type="Pfam" id="PF02798">
    <property type="entry name" value="GST_N"/>
    <property type="match status" value="1"/>
</dbReference>
<dbReference type="HOGENOM" id="CLU_039475_3_0_1"/>
<gene>
    <name evidence="3" type="ORF">TSTA_026660</name>
</gene>
<reference evidence="4" key="1">
    <citation type="journal article" date="2015" name="Genome Announc.">
        <title>Genome sequence of the AIDS-associated pathogen Penicillium marneffei (ATCC18224) and its near taxonomic relative Talaromyces stipitatus (ATCC10500).</title>
        <authorList>
            <person name="Nierman W.C."/>
            <person name="Fedorova-Abrams N.D."/>
            <person name="Andrianopoulos A."/>
        </authorList>
    </citation>
    <scope>NUCLEOTIDE SEQUENCE [LARGE SCALE GENOMIC DNA]</scope>
    <source>
        <strain evidence="4">ATCC 10500 / CBS 375.48 / QM 6759 / NRRL 1006</strain>
    </source>
</reference>
<dbReference type="OrthoDB" id="414243at2759"/>
<dbReference type="InterPro" id="IPR004046">
    <property type="entry name" value="GST_C"/>
</dbReference>
<dbReference type="InterPro" id="IPR040079">
    <property type="entry name" value="Glutathione_S-Trfase"/>
</dbReference>
<dbReference type="eggNOG" id="KOG1695">
    <property type="taxonomic scope" value="Eukaryota"/>
</dbReference>
<evidence type="ECO:0000313" key="3">
    <source>
        <dbReference type="EMBL" id="EED19360.1"/>
    </source>
</evidence>
<feature type="domain" description="GST N-terminal" evidence="1">
    <location>
        <begin position="5"/>
        <end position="89"/>
    </location>
</feature>
<dbReference type="SFLD" id="SFLDS00019">
    <property type="entry name" value="Glutathione_Transferase_(cytos"/>
    <property type="match status" value="1"/>
</dbReference>
<keyword evidence="4" id="KW-1185">Reference proteome</keyword>
<evidence type="ECO:0000259" key="1">
    <source>
        <dbReference type="PROSITE" id="PS50404"/>
    </source>
</evidence>
<proteinExistence type="predicted"/>
<dbReference type="PROSITE" id="PS50405">
    <property type="entry name" value="GST_CTER"/>
    <property type="match status" value="1"/>
</dbReference>
<dbReference type="Gene3D" id="3.40.30.10">
    <property type="entry name" value="Glutaredoxin"/>
    <property type="match status" value="1"/>
</dbReference>
<evidence type="ECO:0000259" key="2">
    <source>
        <dbReference type="PROSITE" id="PS50405"/>
    </source>
</evidence>